<accession>A0A0P1G387</accession>
<dbReference type="RefSeq" id="WP_058288901.1">
    <property type="nucleotide sequence ID" value="NZ_CYSD01000012.1"/>
</dbReference>
<dbReference type="STRING" id="928856.SAMN04488049_11825"/>
<dbReference type="OrthoDB" id="10010693at2"/>
<dbReference type="AlphaFoldDB" id="A0A0P1G387"/>
<reference evidence="1 2" key="1">
    <citation type="submission" date="2015-09" db="EMBL/GenBank/DDBJ databases">
        <authorList>
            <consortium name="Swine Surveillance"/>
        </authorList>
    </citation>
    <scope>NUCLEOTIDE SEQUENCE [LARGE SCALE GENOMIC DNA]</scope>
    <source>
        <strain evidence="1 2">CECT 7557</strain>
    </source>
</reference>
<keyword evidence="2" id="KW-1185">Reference proteome</keyword>
<dbReference type="EMBL" id="CYSD01000012">
    <property type="protein sequence ID" value="CUH76277.1"/>
    <property type="molecule type" value="Genomic_DNA"/>
</dbReference>
<organism evidence="1 2">
    <name type="scientific">Tritonibacter multivorans</name>
    <dbReference type="NCBI Taxonomy" id="928856"/>
    <lineage>
        <taxon>Bacteria</taxon>
        <taxon>Pseudomonadati</taxon>
        <taxon>Pseudomonadota</taxon>
        <taxon>Alphaproteobacteria</taxon>
        <taxon>Rhodobacterales</taxon>
        <taxon>Paracoccaceae</taxon>
        <taxon>Tritonibacter</taxon>
    </lineage>
</organism>
<gene>
    <name evidence="1" type="ORF">TRM7557_00804</name>
</gene>
<evidence type="ECO:0000313" key="2">
    <source>
        <dbReference type="Proteomes" id="UP000052022"/>
    </source>
</evidence>
<name>A0A0P1G387_9RHOB</name>
<proteinExistence type="predicted"/>
<protein>
    <submittedName>
        <fullName evidence="1">Uncharacterized protein</fullName>
    </submittedName>
</protein>
<evidence type="ECO:0000313" key="1">
    <source>
        <dbReference type="EMBL" id="CUH76277.1"/>
    </source>
</evidence>
<sequence>MPIAQIFVTEPVLAAVPAAERGDLVRSWADLAGESGAGARAHMTVNLVPVAQQLGRPIPVLAQLSLPDLWRPDQVEALALGLARACAQLFRLEAGQVQVLCHGLPAGHVATDQAIERW</sequence>
<dbReference type="Proteomes" id="UP000052022">
    <property type="component" value="Unassembled WGS sequence"/>
</dbReference>